<dbReference type="InParanoid" id="A2F0X6"/>
<reference evidence="2" key="1">
    <citation type="submission" date="2006-10" db="EMBL/GenBank/DDBJ databases">
        <authorList>
            <person name="Amadeo P."/>
            <person name="Zhao Q."/>
            <person name="Wortman J."/>
            <person name="Fraser-Liggett C."/>
            <person name="Carlton J."/>
        </authorList>
    </citation>
    <scope>NUCLEOTIDE SEQUENCE</scope>
    <source>
        <strain evidence="2">G3</strain>
    </source>
</reference>
<reference evidence="2" key="2">
    <citation type="journal article" date="2007" name="Science">
        <title>Draft genome sequence of the sexually transmitted pathogen Trichomonas vaginalis.</title>
        <authorList>
            <person name="Carlton J.M."/>
            <person name="Hirt R.P."/>
            <person name="Silva J.C."/>
            <person name="Delcher A.L."/>
            <person name="Schatz M."/>
            <person name="Zhao Q."/>
            <person name="Wortman J.R."/>
            <person name="Bidwell S.L."/>
            <person name="Alsmark U.C.M."/>
            <person name="Besteiro S."/>
            <person name="Sicheritz-Ponten T."/>
            <person name="Noel C.J."/>
            <person name="Dacks J.B."/>
            <person name="Foster P.G."/>
            <person name="Simillion C."/>
            <person name="Van de Peer Y."/>
            <person name="Miranda-Saavedra D."/>
            <person name="Barton G.J."/>
            <person name="Westrop G.D."/>
            <person name="Mueller S."/>
            <person name="Dessi D."/>
            <person name="Fiori P.L."/>
            <person name="Ren Q."/>
            <person name="Paulsen I."/>
            <person name="Zhang H."/>
            <person name="Bastida-Corcuera F.D."/>
            <person name="Simoes-Barbosa A."/>
            <person name="Brown M.T."/>
            <person name="Hayes R.D."/>
            <person name="Mukherjee M."/>
            <person name="Okumura C.Y."/>
            <person name="Schneider R."/>
            <person name="Smith A.J."/>
            <person name="Vanacova S."/>
            <person name="Villalvazo M."/>
            <person name="Haas B.J."/>
            <person name="Pertea M."/>
            <person name="Feldblyum T.V."/>
            <person name="Utterback T.R."/>
            <person name="Shu C.L."/>
            <person name="Osoegawa K."/>
            <person name="de Jong P.J."/>
            <person name="Hrdy I."/>
            <person name="Horvathova L."/>
            <person name="Zubacova Z."/>
            <person name="Dolezal P."/>
            <person name="Malik S.B."/>
            <person name="Logsdon J.M. Jr."/>
            <person name="Henze K."/>
            <person name="Gupta A."/>
            <person name="Wang C.C."/>
            <person name="Dunne R.L."/>
            <person name="Upcroft J.A."/>
            <person name="Upcroft P."/>
            <person name="White O."/>
            <person name="Salzberg S.L."/>
            <person name="Tang P."/>
            <person name="Chiu C.-H."/>
            <person name="Lee Y.-S."/>
            <person name="Embley T.M."/>
            <person name="Coombs G.H."/>
            <person name="Mottram J.C."/>
            <person name="Tachezy J."/>
            <person name="Fraser-Liggett C.M."/>
            <person name="Johnson P.J."/>
        </authorList>
    </citation>
    <scope>NUCLEOTIDE SEQUENCE [LARGE SCALE GENOMIC DNA]</scope>
    <source>
        <strain evidence="2">G3</strain>
    </source>
</reference>
<evidence type="ECO:0000256" key="1">
    <source>
        <dbReference type="SAM" id="MobiDB-lite"/>
    </source>
</evidence>
<evidence type="ECO:0000313" key="3">
    <source>
        <dbReference type="Proteomes" id="UP000001542"/>
    </source>
</evidence>
<feature type="region of interest" description="Disordered" evidence="1">
    <location>
        <begin position="1"/>
        <end position="98"/>
    </location>
</feature>
<proteinExistence type="predicted"/>
<keyword evidence="3" id="KW-1185">Reference proteome</keyword>
<dbReference type="RefSeq" id="XP_001330264.1">
    <property type="nucleotide sequence ID" value="XM_001330229.1"/>
</dbReference>
<sequence length="184" mass="21754">MSGQANPRQGFNKRPRIYDPVNNDEDESEFMKNLTNDAMENDTDFSPQLSQDRPVPLAYGYYHHPENTQQEEFVPEEIQEPQQQQQENPQQDDEFDRIFKPIIDRYEEEEEEMRGDYFKKLNKHIIDPDYVHDRKFDESDDFSDEGAEEDSDAPFENEGIDYPDGECIDDDDFSDQPSDDSDVY</sequence>
<gene>
    <name evidence="2" type="ORF">TVAG_490390</name>
</gene>
<dbReference type="AlphaFoldDB" id="A2F0X6"/>
<dbReference type="Proteomes" id="UP000001542">
    <property type="component" value="Unassembled WGS sequence"/>
</dbReference>
<accession>A2F0X6</accession>
<feature type="compositionally biased region" description="Polar residues" evidence="1">
    <location>
        <begin position="33"/>
        <end position="51"/>
    </location>
</feature>
<dbReference type="VEuPathDB" id="TrichDB:TVAGG3_0532510"/>
<feature type="compositionally biased region" description="Low complexity" evidence="1">
    <location>
        <begin position="80"/>
        <end position="89"/>
    </location>
</feature>
<feature type="region of interest" description="Disordered" evidence="1">
    <location>
        <begin position="129"/>
        <end position="184"/>
    </location>
</feature>
<name>A2F0X6_TRIV3</name>
<dbReference type="VEuPathDB" id="TrichDB:TVAG_490390"/>
<organism evidence="2 3">
    <name type="scientific">Trichomonas vaginalis (strain ATCC PRA-98 / G3)</name>
    <dbReference type="NCBI Taxonomy" id="412133"/>
    <lineage>
        <taxon>Eukaryota</taxon>
        <taxon>Metamonada</taxon>
        <taxon>Parabasalia</taxon>
        <taxon>Trichomonadida</taxon>
        <taxon>Trichomonadidae</taxon>
        <taxon>Trichomonas</taxon>
    </lineage>
</organism>
<dbReference type="KEGG" id="tva:4759277"/>
<protein>
    <submittedName>
        <fullName evidence="2">Uncharacterized protein</fullName>
    </submittedName>
</protein>
<evidence type="ECO:0000313" key="2">
    <source>
        <dbReference type="EMBL" id="EAY01451.1"/>
    </source>
</evidence>
<dbReference type="EMBL" id="DS113567">
    <property type="protein sequence ID" value="EAY01451.1"/>
    <property type="molecule type" value="Genomic_DNA"/>
</dbReference>
<feature type="compositionally biased region" description="Acidic residues" evidence="1">
    <location>
        <begin position="138"/>
        <end position="184"/>
    </location>
</feature>